<evidence type="ECO:0000259" key="3">
    <source>
        <dbReference type="Pfam" id="PF00542"/>
    </source>
</evidence>
<sequence>MLKVITRAFFFSMPKVAPGPDYQAKMDEFSQKYNKIFTTEEQERLRKQKSTLSPEQIEKIDIVLNQILNLSVSEMRVLRYNIAKFKGSEYSWPIFERTNKPQLGYNLAQGPLGELGFAEKPAEFLEQIVFSAPTEKVETTQKVEEKKVEKDIFNLVLKGFDPATKVKLIKQVKDMLGLGLKESKEFVENVANGPVLLFKNVSKESHKEIAEKLVANGGIIEFQ</sequence>
<keyword evidence="1" id="KW-0689">Ribosomal protein</keyword>
<keyword evidence="2" id="KW-0687">Ribonucleoprotein</keyword>
<dbReference type="GO" id="GO:0005840">
    <property type="term" value="C:ribosome"/>
    <property type="evidence" value="ECO:0007669"/>
    <property type="project" value="UniProtKB-KW"/>
</dbReference>
<dbReference type="Proteomes" id="UP001162131">
    <property type="component" value="Unassembled WGS sequence"/>
</dbReference>
<dbReference type="GO" id="GO:1990904">
    <property type="term" value="C:ribonucleoprotein complex"/>
    <property type="evidence" value="ECO:0007669"/>
    <property type="project" value="UniProtKB-KW"/>
</dbReference>
<dbReference type="InterPro" id="IPR000206">
    <property type="entry name" value="Ribosomal_bL12"/>
</dbReference>
<dbReference type="InterPro" id="IPR014719">
    <property type="entry name" value="Ribosomal_bL12_C/ClpS-like"/>
</dbReference>
<keyword evidence="5" id="KW-1185">Reference proteome</keyword>
<dbReference type="InterPro" id="IPR013823">
    <property type="entry name" value="Ribosomal_bL12_C"/>
</dbReference>
<evidence type="ECO:0000256" key="1">
    <source>
        <dbReference type="ARBA" id="ARBA00022980"/>
    </source>
</evidence>
<dbReference type="GO" id="GO:0003735">
    <property type="term" value="F:structural constituent of ribosome"/>
    <property type="evidence" value="ECO:0007669"/>
    <property type="project" value="InterPro"/>
</dbReference>
<gene>
    <name evidence="4" type="ORF">BSTOLATCC_MIC11749</name>
</gene>
<dbReference type="PANTHER" id="PTHR45987:SF4">
    <property type="entry name" value="LARGE RIBOSOMAL SUBUNIT PROTEIN BL12M"/>
    <property type="match status" value="1"/>
</dbReference>
<dbReference type="AlphaFoldDB" id="A0AAU9J291"/>
<comment type="caution">
    <text evidence="4">The sequence shown here is derived from an EMBL/GenBank/DDBJ whole genome shotgun (WGS) entry which is preliminary data.</text>
</comment>
<evidence type="ECO:0000313" key="4">
    <source>
        <dbReference type="EMBL" id="CAG9314754.1"/>
    </source>
</evidence>
<reference evidence="4" key="1">
    <citation type="submission" date="2021-09" db="EMBL/GenBank/DDBJ databases">
        <authorList>
            <consortium name="AG Swart"/>
            <person name="Singh M."/>
            <person name="Singh A."/>
            <person name="Seah K."/>
            <person name="Emmerich C."/>
        </authorList>
    </citation>
    <scope>NUCLEOTIDE SEQUENCE</scope>
    <source>
        <strain evidence="4">ATCC30299</strain>
    </source>
</reference>
<dbReference type="GO" id="GO:0006412">
    <property type="term" value="P:translation"/>
    <property type="evidence" value="ECO:0007669"/>
    <property type="project" value="InterPro"/>
</dbReference>
<dbReference type="SUPFAM" id="SSF54736">
    <property type="entry name" value="ClpS-like"/>
    <property type="match status" value="1"/>
</dbReference>
<dbReference type="EMBL" id="CAJZBQ010000012">
    <property type="protein sequence ID" value="CAG9314754.1"/>
    <property type="molecule type" value="Genomic_DNA"/>
</dbReference>
<dbReference type="PANTHER" id="PTHR45987">
    <property type="entry name" value="39S RIBOSOMAL PROTEIN L12"/>
    <property type="match status" value="1"/>
</dbReference>
<proteinExistence type="predicted"/>
<organism evidence="4 5">
    <name type="scientific">Blepharisma stoltei</name>
    <dbReference type="NCBI Taxonomy" id="1481888"/>
    <lineage>
        <taxon>Eukaryota</taxon>
        <taxon>Sar</taxon>
        <taxon>Alveolata</taxon>
        <taxon>Ciliophora</taxon>
        <taxon>Postciliodesmatophora</taxon>
        <taxon>Heterotrichea</taxon>
        <taxon>Heterotrichida</taxon>
        <taxon>Blepharismidae</taxon>
        <taxon>Blepharisma</taxon>
    </lineage>
</organism>
<accession>A0AAU9J291</accession>
<evidence type="ECO:0000256" key="2">
    <source>
        <dbReference type="ARBA" id="ARBA00023274"/>
    </source>
</evidence>
<protein>
    <recommendedName>
        <fullName evidence="3">Large ribosomal subunit protein bL12 C-terminal domain-containing protein</fullName>
    </recommendedName>
</protein>
<feature type="domain" description="Large ribosomal subunit protein bL12 C-terminal" evidence="3">
    <location>
        <begin position="153"/>
        <end position="222"/>
    </location>
</feature>
<dbReference type="GO" id="GO:0003729">
    <property type="term" value="F:mRNA binding"/>
    <property type="evidence" value="ECO:0007669"/>
    <property type="project" value="TreeGrafter"/>
</dbReference>
<name>A0AAU9J291_9CILI</name>
<dbReference type="Pfam" id="PF00542">
    <property type="entry name" value="Ribosomal_L12"/>
    <property type="match status" value="1"/>
</dbReference>
<dbReference type="Gene3D" id="3.30.1390.10">
    <property type="match status" value="1"/>
</dbReference>
<evidence type="ECO:0000313" key="5">
    <source>
        <dbReference type="Proteomes" id="UP001162131"/>
    </source>
</evidence>